<organism evidence="1">
    <name type="scientific">Tuwongella immobilis</name>
    <dbReference type="NCBI Taxonomy" id="692036"/>
    <lineage>
        <taxon>Bacteria</taxon>
        <taxon>Pseudomonadati</taxon>
        <taxon>Planctomycetota</taxon>
        <taxon>Planctomycetia</taxon>
        <taxon>Gemmatales</taxon>
        <taxon>Gemmataceae</taxon>
        <taxon>Tuwongella</taxon>
    </lineage>
</organism>
<accession>A0A6C2YU46</accession>
<evidence type="ECO:0000313" key="1">
    <source>
        <dbReference type="EMBL" id="VIP05160.1"/>
    </source>
</evidence>
<keyword evidence="2" id="KW-1185">Reference proteome</keyword>
<reference evidence="1" key="1">
    <citation type="submission" date="2019-04" db="EMBL/GenBank/DDBJ databases">
        <authorList>
            <consortium name="Science for Life Laboratories"/>
        </authorList>
    </citation>
    <scope>NUCLEOTIDE SEQUENCE</scope>
    <source>
        <strain evidence="1">MBLW1</strain>
    </source>
</reference>
<evidence type="ECO:0000313" key="2">
    <source>
        <dbReference type="Proteomes" id="UP000464378"/>
    </source>
</evidence>
<name>A0A6C2YU46_9BACT</name>
<dbReference type="InParanoid" id="A0A6C2YU46"/>
<protein>
    <submittedName>
        <fullName evidence="1">Uncharacterized protein</fullName>
    </submittedName>
</protein>
<dbReference type="EMBL" id="LR586016">
    <property type="protein sequence ID" value="VIP05160.1"/>
    <property type="molecule type" value="Genomic_DNA"/>
</dbReference>
<dbReference type="KEGG" id="tim:GMBLW1_40330"/>
<proteinExistence type="predicted"/>
<dbReference type="AlphaFoldDB" id="A0A6C2YU46"/>
<gene>
    <name evidence="1" type="ORF">GMBLW1_40330</name>
</gene>
<dbReference type="RefSeq" id="WP_162660196.1">
    <property type="nucleotide sequence ID" value="NZ_LR593887.1"/>
</dbReference>
<dbReference type="Proteomes" id="UP000464378">
    <property type="component" value="Chromosome"/>
</dbReference>
<dbReference type="EMBL" id="LR593887">
    <property type="protein sequence ID" value="VTS07676.1"/>
    <property type="molecule type" value="Genomic_DNA"/>
</dbReference>
<sequence>MLHQIQGSLRAWHPNGEGLDPKDFVSLLEVDSQGIPVVGSGQPWQAVRLVLCDIGRDASSQHKEPSEQFFSQLREMLIDASRWLSKIPKDAFVTVQERGFIVDFFIEMWIDQDQFEFDVPAEFALELGRLRITLKMLSND</sequence>